<comment type="caution">
    <text evidence="2">The sequence shown here is derived from an EMBL/GenBank/DDBJ whole genome shotgun (WGS) entry which is preliminary data.</text>
</comment>
<gene>
    <name evidence="2" type="ORF">BXY80_2384</name>
</gene>
<evidence type="ECO:0000259" key="1">
    <source>
        <dbReference type="Pfam" id="PF12969"/>
    </source>
</evidence>
<feature type="domain" description="DUF3857" evidence="1">
    <location>
        <begin position="56"/>
        <end position="215"/>
    </location>
</feature>
<reference evidence="2 3" key="1">
    <citation type="submission" date="2018-09" db="EMBL/GenBank/DDBJ databases">
        <title>Genomic Encyclopedia of Archaeal and Bacterial Type Strains, Phase II (KMG-II): from individual species to whole genera.</title>
        <authorList>
            <person name="Goeker M."/>
        </authorList>
    </citation>
    <scope>NUCLEOTIDE SEQUENCE [LARGE SCALE GENOMIC DNA]</scope>
    <source>
        <strain evidence="2 3">DSM 26283</strain>
    </source>
</reference>
<dbReference type="SUPFAM" id="SSF54001">
    <property type="entry name" value="Cysteine proteinases"/>
    <property type="match status" value="1"/>
</dbReference>
<dbReference type="Gene3D" id="2.60.40.3140">
    <property type="match status" value="1"/>
</dbReference>
<organism evidence="2 3">
    <name type="scientific">Ichthyenterobacterium magnum</name>
    <dbReference type="NCBI Taxonomy" id="1230530"/>
    <lineage>
        <taxon>Bacteria</taxon>
        <taxon>Pseudomonadati</taxon>
        <taxon>Bacteroidota</taxon>
        <taxon>Flavobacteriia</taxon>
        <taxon>Flavobacteriales</taxon>
        <taxon>Flavobacteriaceae</taxon>
        <taxon>Ichthyenterobacterium</taxon>
    </lineage>
</organism>
<name>A0A420DFU2_9FLAO</name>
<proteinExistence type="predicted"/>
<protein>
    <submittedName>
        <fullName evidence="2">Uncharacterized protein DUF3857</fullName>
    </submittedName>
</protein>
<accession>A0A420DFU2</accession>
<sequence>MKCLRLSVLLFVYNCIQIVAQNNLYSTITISNDLKASANAVVRLHETTIDLKSSTKMVKRVKRIISVLNKQGNRNVNAVVHYDDGLKINNLQVLVFDAFGEEIKKVKKKDFKDVSAVDGGTLYSDSRVKYLEYTPIAYPYTIELTYETETENTAFLPSFYPISSYYVSVEQSVFALNNPSEISIRKKEMNFESIEVEKTETNQGYSYKVKNLNAYKPEDHSPTLIEMVPKVMFAANDFSLEGVFGSVKNWDDFGKWMYKDLIAGTQNLPETTIREINELVKDEVNALDKAKKIYKYVQDKTRYISVQVGIGGWKPFNASEVDKLSYGDCKGLTNYTMSLLTAVGVKSNYTVVFSGSSQRNLESDFASIQGNHVILNIPQENKEDIWLECTSQKLPFGFIGDFTDDRDVLVVSNKGGKIKHTKKYVTEENIQQINSSYSILEDGSINVDLEMISKGIQYDNRYWLETLTQIDLDERYKNHWDYVNNIDIKSMEIDNDKEKIAFKEKISFNAANYGNMVGQRMLVVLNPINRNTYVPDRYRNRKLSLKINRGYKDVDEIEIHLPKGYKIEALPNNQNITNKFGRYSLEIQPKDKSTLIYKREFITNDGEFPKEDYKEFRNFYKEVAKLDNSKLSLIKE</sequence>
<dbReference type="Gene3D" id="3.10.620.30">
    <property type="match status" value="1"/>
</dbReference>
<evidence type="ECO:0000313" key="2">
    <source>
        <dbReference type="EMBL" id="RKE91954.1"/>
    </source>
</evidence>
<dbReference type="Proteomes" id="UP000284892">
    <property type="component" value="Unassembled WGS sequence"/>
</dbReference>
<dbReference type="OrthoDB" id="8595007at2"/>
<evidence type="ECO:0000313" key="3">
    <source>
        <dbReference type="Proteomes" id="UP000284892"/>
    </source>
</evidence>
<dbReference type="InterPro" id="IPR024618">
    <property type="entry name" value="DUF3857"/>
</dbReference>
<dbReference type="RefSeq" id="WP_120202182.1">
    <property type="nucleotide sequence ID" value="NZ_RAQJ01000005.1"/>
</dbReference>
<dbReference type="InterPro" id="IPR038765">
    <property type="entry name" value="Papain-like_cys_pep_sf"/>
</dbReference>
<dbReference type="Gene3D" id="2.60.120.1130">
    <property type="match status" value="1"/>
</dbReference>
<dbReference type="Pfam" id="PF12969">
    <property type="entry name" value="DUF3857"/>
    <property type="match status" value="1"/>
</dbReference>
<dbReference type="AlphaFoldDB" id="A0A420DFU2"/>
<dbReference type="EMBL" id="RAQJ01000005">
    <property type="protein sequence ID" value="RKE91954.1"/>
    <property type="molecule type" value="Genomic_DNA"/>
</dbReference>
<keyword evidence="3" id="KW-1185">Reference proteome</keyword>